<dbReference type="InterPro" id="IPR002563">
    <property type="entry name" value="Flavin_Rdtase-like_dom"/>
</dbReference>
<dbReference type="PANTHER" id="PTHR30466:SF1">
    <property type="entry name" value="FMN REDUCTASE (NADH) RUTF"/>
    <property type="match status" value="1"/>
</dbReference>
<dbReference type="PANTHER" id="PTHR30466">
    <property type="entry name" value="FLAVIN REDUCTASE"/>
    <property type="match status" value="1"/>
</dbReference>
<dbReference type="EMBL" id="JBIASD010000043">
    <property type="protein sequence ID" value="MFF3671281.1"/>
    <property type="molecule type" value="Genomic_DNA"/>
</dbReference>
<keyword evidence="1 3" id="KW-0560">Oxidoreductase</keyword>
<gene>
    <name evidence="3" type="ORF">ACFYXI_37425</name>
</gene>
<dbReference type="Proteomes" id="UP001602013">
    <property type="component" value="Unassembled WGS sequence"/>
</dbReference>
<feature type="domain" description="Flavin reductase like" evidence="2">
    <location>
        <begin position="26"/>
        <end position="172"/>
    </location>
</feature>
<keyword evidence="4" id="KW-1185">Reference proteome</keyword>
<accession>A0ABW6T201</accession>
<dbReference type="Pfam" id="PF01613">
    <property type="entry name" value="Flavin_Reduct"/>
    <property type="match status" value="1"/>
</dbReference>
<evidence type="ECO:0000259" key="2">
    <source>
        <dbReference type="SMART" id="SM00903"/>
    </source>
</evidence>
<dbReference type="SMART" id="SM00903">
    <property type="entry name" value="Flavin_Reduct"/>
    <property type="match status" value="1"/>
</dbReference>
<sequence>MTDLPLVEAFPVAPATVDPVRFRTLMSTFPSGVAVVTAMDPDGHPRGMTCSSVCSVALDPPTLLVCARRLSPTLRAMLRLSLFAVNLLHARARATAELFASGAVNRFDRVRWHADPSYGGPHLVDAAHAIADCQITRTVEAGDHVVVFGEVYEIEQCAPAVPLLYGLRAYSSWQQPEPELS</sequence>
<dbReference type="InterPro" id="IPR012349">
    <property type="entry name" value="Split_barrel_FMN-bd"/>
</dbReference>
<dbReference type="InterPro" id="IPR050268">
    <property type="entry name" value="NADH-dep_flavin_reductase"/>
</dbReference>
<dbReference type="EC" id="1.5.1.-" evidence="3"/>
<dbReference type="SUPFAM" id="SSF50475">
    <property type="entry name" value="FMN-binding split barrel"/>
    <property type="match status" value="1"/>
</dbReference>
<proteinExistence type="predicted"/>
<evidence type="ECO:0000313" key="4">
    <source>
        <dbReference type="Proteomes" id="UP001602013"/>
    </source>
</evidence>
<protein>
    <submittedName>
        <fullName evidence="3">Flavin reductase family protein</fullName>
        <ecNumber evidence="3">1.5.1.-</ecNumber>
    </submittedName>
</protein>
<name>A0ABW6T201_9ACTN</name>
<evidence type="ECO:0000313" key="3">
    <source>
        <dbReference type="EMBL" id="MFF3671281.1"/>
    </source>
</evidence>
<dbReference type="Gene3D" id="2.30.110.10">
    <property type="entry name" value="Electron Transport, Fmn-binding Protein, Chain A"/>
    <property type="match status" value="1"/>
</dbReference>
<organism evidence="3 4">
    <name type="scientific">Microtetraspora malaysiensis</name>
    <dbReference type="NCBI Taxonomy" id="161358"/>
    <lineage>
        <taxon>Bacteria</taxon>
        <taxon>Bacillati</taxon>
        <taxon>Actinomycetota</taxon>
        <taxon>Actinomycetes</taxon>
        <taxon>Streptosporangiales</taxon>
        <taxon>Streptosporangiaceae</taxon>
        <taxon>Microtetraspora</taxon>
    </lineage>
</organism>
<dbReference type="RefSeq" id="WP_387417468.1">
    <property type="nucleotide sequence ID" value="NZ_JBIASD010000043.1"/>
</dbReference>
<dbReference type="GO" id="GO:0016491">
    <property type="term" value="F:oxidoreductase activity"/>
    <property type="evidence" value="ECO:0007669"/>
    <property type="project" value="UniProtKB-KW"/>
</dbReference>
<reference evidence="3 4" key="1">
    <citation type="submission" date="2024-10" db="EMBL/GenBank/DDBJ databases">
        <title>The Natural Products Discovery Center: Release of the First 8490 Sequenced Strains for Exploring Actinobacteria Biosynthetic Diversity.</title>
        <authorList>
            <person name="Kalkreuter E."/>
            <person name="Kautsar S.A."/>
            <person name="Yang D."/>
            <person name="Bader C.D."/>
            <person name="Teijaro C.N."/>
            <person name="Fluegel L."/>
            <person name="Davis C.M."/>
            <person name="Simpson J.R."/>
            <person name="Lauterbach L."/>
            <person name="Steele A.D."/>
            <person name="Gui C."/>
            <person name="Meng S."/>
            <person name="Li G."/>
            <person name="Viehrig K."/>
            <person name="Ye F."/>
            <person name="Su P."/>
            <person name="Kiefer A.F."/>
            <person name="Nichols A."/>
            <person name="Cepeda A.J."/>
            <person name="Yan W."/>
            <person name="Fan B."/>
            <person name="Jiang Y."/>
            <person name="Adhikari A."/>
            <person name="Zheng C.-J."/>
            <person name="Schuster L."/>
            <person name="Cowan T.M."/>
            <person name="Smanski M.J."/>
            <person name="Chevrette M.G."/>
            <person name="De Carvalho L.P.S."/>
            <person name="Shen B."/>
        </authorList>
    </citation>
    <scope>NUCLEOTIDE SEQUENCE [LARGE SCALE GENOMIC DNA]</scope>
    <source>
        <strain evidence="3 4">NPDC002173</strain>
    </source>
</reference>
<evidence type="ECO:0000256" key="1">
    <source>
        <dbReference type="ARBA" id="ARBA00023002"/>
    </source>
</evidence>
<comment type="caution">
    <text evidence="3">The sequence shown here is derived from an EMBL/GenBank/DDBJ whole genome shotgun (WGS) entry which is preliminary data.</text>
</comment>